<evidence type="ECO:0000259" key="7">
    <source>
        <dbReference type="PROSITE" id="PS51352"/>
    </source>
</evidence>
<dbReference type="AlphaFoldDB" id="A0A6I4IWR5"/>
<gene>
    <name evidence="8" type="ORF">GON01_00985</name>
</gene>
<dbReference type="PROSITE" id="PS51352">
    <property type="entry name" value="THIOREDOXIN_2"/>
    <property type="match status" value="1"/>
</dbReference>
<dbReference type="Gene3D" id="3.40.30.10">
    <property type="entry name" value="Glutaredoxin"/>
    <property type="match status" value="1"/>
</dbReference>
<dbReference type="InterPro" id="IPR036249">
    <property type="entry name" value="Thioredoxin-like_sf"/>
</dbReference>
<dbReference type="InterPro" id="IPR006311">
    <property type="entry name" value="TAT_signal"/>
</dbReference>
<dbReference type="PANTHER" id="PTHR13887">
    <property type="entry name" value="GLUTATHIONE S-TRANSFERASE KAPPA"/>
    <property type="match status" value="1"/>
</dbReference>
<accession>A0A6I4IWR5</accession>
<comment type="similarity">
    <text evidence="2">Belongs to the thioredoxin family. DsbA subfamily.</text>
</comment>
<evidence type="ECO:0000256" key="1">
    <source>
        <dbReference type="ARBA" id="ARBA00003565"/>
    </source>
</evidence>
<keyword evidence="5" id="KW-1015">Disulfide bond</keyword>
<comment type="function">
    <text evidence="1">May be required for disulfide bond formation in some proteins.</text>
</comment>
<dbReference type="Proteomes" id="UP000441389">
    <property type="component" value="Unassembled WGS sequence"/>
</dbReference>
<sequence>MTLTRRDVVQLAALVTGGTLVTTLLRMNRPIGVNVSGVPSADAVRSDRSSPLRNNPAADLSLIVFTDYRCPACRAAHPAMERAVAKDGRVRIIYKDWPIFGPLSERAAQVAIASDLQHIYPLVHDRLMTERANDDDALRAAVEGASGDWNRLQADLARDRSRIAAQLARNSWQAFTLGLGGTPGYLIGPILVRGALNEREFRRAFREAREQG</sequence>
<keyword evidence="3" id="KW-0732">Signal</keyword>
<name>A0A6I4IWR5_9SPHN</name>
<dbReference type="EMBL" id="WQMS01000001">
    <property type="protein sequence ID" value="MVO76516.1"/>
    <property type="molecule type" value="Genomic_DNA"/>
</dbReference>
<keyword evidence="9" id="KW-1185">Reference proteome</keyword>
<protein>
    <submittedName>
        <fullName evidence="8">Thioredoxin domain-containing protein</fullName>
    </submittedName>
</protein>
<evidence type="ECO:0000313" key="8">
    <source>
        <dbReference type="EMBL" id="MVO76516.1"/>
    </source>
</evidence>
<evidence type="ECO:0000256" key="3">
    <source>
        <dbReference type="ARBA" id="ARBA00022729"/>
    </source>
</evidence>
<evidence type="ECO:0000256" key="4">
    <source>
        <dbReference type="ARBA" id="ARBA00023002"/>
    </source>
</evidence>
<feature type="domain" description="Thioredoxin" evidence="7">
    <location>
        <begin position="32"/>
        <end position="210"/>
    </location>
</feature>
<keyword evidence="4" id="KW-0560">Oxidoreductase</keyword>
<evidence type="ECO:0000256" key="2">
    <source>
        <dbReference type="ARBA" id="ARBA00005791"/>
    </source>
</evidence>
<proteinExistence type="inferred from homology"/>
<dbReference type="RefSeq" id="WP_157025149.1">
    <property type="nucleotide sequence ID" value="NZ_WQMS01000001.1"/>
</dbReference>
<evidence type="ECO:0000256" key="6">
    <source>
        <dbReference type="ARBA" id="ARBA00023284"/>
    </source>
</evidence>
<dbReference type="GO" id="GO:0016491">
    <property type="term" value="F:oxidoreductase activity"/>
    <property type="evidence" value="ECO:0007669"/>
    <property type="project" value="UniProtKB-KW"/>
</dbReference>
<reference evidence="8 9" key="1">
    <citation type="submission" date="2019-12" db="EMBL/GenBank/DDBJ databases">
        <authorList>
            <person name="Huq M.A."/>
        </authorList>
    </citation>
    <scope>NUCLEOTIDE SEQUENCE [LARGE SCALE GENOMIC DNA]</scope>
    <source>
        <strain evidence="8 9">MAH-20</strain>
    </source>
</reference>
<dbReference type="PANTHER" id="PTHR13887:SF14">
    <property type="entry name" value="DISULFIDE BOND FORMATION PROTEIN D"/>
    <property type="match status" value="1"/>
</dbReference>
<dbReference type="SUPFAM" id="SSF52833">
    <property type="entry name" value="Thioredoxin-like"/>
    <property type="match status" value="1"/>
</dbReference>
<evidence type="ECO:0000313" key="9">
    <source>
        <dbReference type="Proteomes" id="UP000441389"/>
    </source>
</evidence>
<evidence type="ECO:0000256" key="5">
    <source>
        <dbReference type="ARBA" id="ARBA00023157"/>
    </source>
</evidence>
<dbReference type="InterPro" id="IPR013766">
    <property type="entry name" value="Thioredoxin_domain"/>
</dbReference>
<dbReference type="Pfam" id="PF13462">
    <property type="entry name" value="Thioredoxin_4"/>
    <property type="match status" value="1"/>
</dbReference>
<dbReference type="PROSITE" id="PS51318">
    <property type="entry name" value="TAT"/>
    <property type="match status" value="1"/>
</dbReference>
<comment type="caution">
    <text evidence="8">The sequence shown here is derived from an EMBL/GenBank/DDBJ whole genome shotgun (WGS) entry which is preliminary data.</text>
</comment>
<organism evidence="8 9">
    <name type="scientific">Sphingomonas horti</name>
    <dbReference type="NCBI Taxonomy" id="2682842"/>
    <lineage>
        <taxon>Bacteria</taxon>
        <taxon>Pseudomonadati</taxon>
        <taxon>Pseudomonadota</taxon>
        <taxon>Alphaproteobacteria</taxon>
        <taxon>Sphingomonadales</taxon>
        <taxon>Sphingomonadaceae</taxon>
        <taxon>Sphingomonas</taxon>
    </lineage>
</organism>
<keyword evidence="6" id="KW-0676">Redox-active center</keyword>
<dbReference type="InterPro" id="IPR012336">
    <property type="entry name" value="Thioredoxin-like_fold"/>
</dbReference>